<keyword evidence="2" id="KW-1185">Reference proteome</keyword>
<sequence length="38" mass="4746">MRKYFSDHLQNFCPFCQIRAYFLPWPIFLLEKHNAELQ</sequence>
<proteinExistence type="predicted"/>
<dbReference type="EMBL" id="CMVM020000170">
    <property type="status" value="NOT_ANNOTATED_CDS"/>
    <property type="molecule type" value="Genomic_DNA"/>
</dbReference>
<protein>
    <submittedName>
        <fullName evidence="1">Uncharacterized protein</fullName>
    </submittedName>
</protein>
<name>A0A8R1XY64_ONCVO</name>
<evidence type="ECO:0000313" key="2">
    <source>
        <dbReference type="Proteomes" id="UP000024404"/>
    </source>
</evidence>
<organism evidence="1 2">
    <name type="scientific">Onchocerca volvulus</name>
    <dbReference type="NCBI Taxonomy" id="6282"/>
    <lineage>
        <taxon>Eukaryota</taxon>
        <taxon>Metazoa</taxon>
        <taxon>Ecdysozoa</taxon>
        <taxon>Nematoda</taxon>
        <taxon>Chromadorea</taxon>
        <taxon>Rhabditida</taxon>
        <taxon>Spirurina</taxon>
        <taxon>Spiruromorpha</taxon>
        <taxon>Filarioidea</taxon>
        <taxon>Onchocercidae</taxon>
        <taxon>Onchocerca</taxon>
    </lineage>
</organism>
<reference evidence="1" key="2">
    <citation type="submission" date="2022-06" db="UniProtKB">
        <authorList>
            <consortium name="EnsemblMetazoa"/>
        </authorList>
    </citation>
    <scope>IDENTIFICATION</scope>
</reference>
<dbReference type="AlphaFoldDB" id="A0A8R1XY64"/>
<evidence type="ECO:0000313" key="1">
    <source>
        <dbReference type="EnsemblMetazoa" id="OVOC6266.1"/>
    </source>
</evidence>
<dbReference type="EnsemblMetazoa" id="OVOC6266.1">
    <property type="protein sequence ID" value="OVOC6266.1"/>
    <property type="gene ID" value="WBGene00243075"/>
</dbReference>
<accession>A0A8R1XY64</accession>
<dbReference type="Proteomes" id="UP000024404">
    <property type="component" value="Unassembled WGS sequence"/>
</dbReference>
<reference evidence="2" key="1">
    <citation type="submission" date="2013-10" db="EMBL/GenBank/DDBJ databases">
        <title>Genome sequencing of Onchocerca volvulus.</title>
        <authorList>
            <person name="Cotton J."/>
            <person name="Tsai J."/>
            <person name="Stanley E."/>
            <person name="Tracey A."/>
            <person name="Holroyd N."/>
            <person name="Lustigman S."/>
            <person name="Berriman M."/>
        </authorList>
    </citation>
    <scope>NUCLEOTIDE SEQUENCE</scope>
</reference>